<reference evidence="1" key="1">
    <citation type="submission" date="2022-07" db="EMBL/GenBank/DDBJ databases">
        <title>Phylogenomic reconstructions and comparative analyses of Kickxellomycotina fungi.</title>
        <authorList>
            <person name="Reynolds N.K."/>
            <person name="Stajich J.E."/>
            <person name="Barry K."/>
            <person name="Grigoriev I.V."/>
            <person name="Crous P."/>
            <person name="Smith M.E."/>
        </authorList>
    </citation>
    <scope>NUCLEOTIDE SEQUENCE</scope>
    <source>
        <strain evidence="1">Benny 63K</strain>
    </source>
</reference>
<dbReference type="EMBL" id="JANBPG010000003">
    <property type="protein sequence ID" value="KAJ1902273.1"/>
    <property type="molecule type" value="Genomic_DNA"/>
</dbReference>
<protein>
    <submittedName>
        <fullName evidence="1">Bifunctional purine biosynthesis protein PurH</fullName>
    </submittedName>
</protein>
<accession>A0ACC1IWW2</accession>
<sequence length="596" mass="63822">MMSGLGSSHNKVSTSAFNYKRGPPLSRVFAVDVHDVDSDKFQDSQNAGFSWYILMTTLLVSLSAVNIGWSIGITNFSKSVICKLHPTGPMEAQSANEFPDRIPFSESAWSVAIGILSVGGLIGALISGAIADRIGRRNALVINNGFFLAGSVLMGTSTTALHFSLGRFVMGVGCGVASGVATIYVGEIAPIRWRGFYGTFFQLALVLGILIAQLVAMYVTTGLQWRVVVALPGVLSVVQVALLPLHVESPIYLIKARHVNEARHALLKLRRGFDVSTEWQESLASLDSGEADTYSSSAVVRESPVQSEPQLANAAQNDSNVTIKYIAAQAQQLVKISASGCAPNPDASSPTVSSLAAPEARFIPPISIWHIVCGRTRDDLRHLVACSSVLMALQQMAGIATILFGGNEMANSVFYPEFPLSAPWACIIICLTALPAIFICILWVDKLGRRPLLLGSLGGMTICSILAAIGMIFNIGALIIAGVFVCYFMFNFGLGTIPWFFVSESVPAYALGATTVLGCSLNWVLAIILGLLVPIIGEQIQGCLFIVIGCICMIGFIFVMICVPETMDRSVTRIVAKHAGPLHTVIKFRTRAAKKM</sequence>
<organism evidence="1 2">
    <name type="scientific">Kickxella alabastrina</name>
    <dbReference type="NCBI Taxonomy" id="61397"/>
    <lineage>
        <taxon>Eukaryota</taxon>
        <taxon>Fungi</taxon>
        <taxon>Fungi incertae sedis</taxon>
        <taxon>Zoopagomycota</taxon>
        <taxon>Kickxellomycotina</taxon>
        <taxon>Kickxellomycetes</taxon>
        <taxon>Kickxellales</taxon>
        <taxon>Kickxellaceae</taxon>
        <taxon>Kickxella</taxon>
    </lineage>
</organism>
<dbReference type="Proteomes" id="UP001150581">
    <property type="component" value="Unassembled WGS sequence"/>
</dbReference>
<name>A0ACC1IWW2_9FUNG</name>
<evidence type="ECO:0000313" key="2">
    <source>
        <dbReference type="Proteomes" id="UP001150581"/>
    </source>
</evidence>
<comment type="caution">
    <text evidence="1">The sequence shown here is derived from an EMBL/GenBank/DDBJ whole genome shotgun (WGS) entry which is preliminary data.</text>
</comment>
<keyword evidence="2" id="KW-1185">Reference proteome</keyword>
<proteinExistence type="predicted"/>
<gene>
    <name evidence="1" type="primary">HGT20_1</name>
    <name evidence="1" type="ORF">LPJ66_000160</name>
</gene>
<evidence type="ECO:0000313" key="1">
    <source>
        <dbReference type="EMBL" id="KAJ1902273.1"/>
    </source>
</evidence>